<dbReference type="GO" id="GO:0016020">
    <property type="term" value="C:membrane"/>
    <property type="evidence" value="ECO:0007669"/>
    <property type="project" value="UniProtKB-SubCell"/>
</dbReference>
<comment type="caution">
    <text evidence="6">The sequence shown here is derived from an EMBL/GenBank/DDBJ whole genome shotgun (WGS) entry which is preliminary data.</text>
</comment>
<dbReference type="Pfam" id="PF01040">
    <property type="entry name" value="UbiA"/>
    <property type="match status" value="1"/>
</dbReference>
<dbReference type="EMBL" id="QUNO01000014">
    <property type="protein sequence ID" value="REH38081.1"/>
    <property type="molecule type" value="Genomic_DNA"/>
</dbReference>
<feature type="transmembrane region" description="Helical" evidence="5">
    <location>
        <begin position="112"/>
        <end position="140"/>
    </location>
</feature>
<evidence type="ECO:0000256" key="4">
    <source>
        <dbReference type="ARBA" id="ARBA00023136"/>
    </source>
</evidence>
<reference evidence="6 7" key="1">
    <citation type="submission" date="2018-08" db="EMBL/GenBank/DDBJ databases">
        <title>Genomic Encyclopedia of Archaeal and Bacterial Type Strains, Phase II (KMG-II): from individual species to whole genera.</title>
        <authorList>
            <person name="Goeker M."/>
        </authorList>
    </citation>
    <scope>NUCLEOTIDE SEQUENCE [LARGE SCALE GENOMIC DNA]</scope>
    <source>
        <strain evidence="6 7">DSM 45791</strain>
    </source>
</reference>
<dbReference type="Gene3D" id="1.10.357.140">
    <property type="entry name" value="UbiA prenyltransferase"/>
    <property type="match status" value="1"/>
</dbReference>
<keyword evidence="2 5" id="KW-0812">Transmembrane</keyword>
<keyword evidence="3 5" id="KW-1133">Transmembrane helix</keyword>
<dbReference type="AlphaFoldDB" id="A0A3E0H4P6"/>
<dbReference type="InterPro" id="IPR050475">
    <property type="entry name" value="Prenyltransferase_related"/>
</dbReference>
<evidence type="ECO:0000313" key="7">
    <source>
        <dbReference type="Proteomes" id="UP000256269"/>
    </source>
</evidence>
<dbReference type="GO" id="GO:0016765">
    <property type="term" value="F:transferase activity, transferring alkyl or aryl (other than methyl) groups"/>
    <property type="evidence" value="ECO:0007669"/>
    <property type="project" value="InterPro"/>
</dbReference>
<feature type="transmembrane region" description="Helical" evidence="5">
    <location>
        <begin position="226"/>
        <end position="249"/>
    </location>
</feature>
<organism evidence="6 7">
    <name type="scientific">Kutzneria buriramensis</name>
    <dbReference type="NCBI Taxonomy" id="1045776"/>
    <lineage>
        <taxon>Bacteria</taxon>
        <taxon>Bacillati</taxon>
        <taxon>Actinomycetota</taxon>
        <taxon>Actinomycetes</taxon>
        <taxon>Pseudonocardiales</taxon>
        <taxon>Pseudonocardiaceae</taxon>
        <taxon>Kutzneria</taxon>
    </lineage>
</organism>
<evidence type="ECO:0000256" key="5">
    <source>
        <dbReference type="SAM" id="Phobius"/>
    </source>
</evidence>
<dbReference type="InterPro" id="IPR044878">
    <property type="entry name" value="UbiA_sf"/>
</dbReference>
<accession>A0A3E0H4P6</accession>
<dbReference type="Proteomes" id="UP000256269">
    <property type="component" value="Unassembled WGS sequence"/>
</dbReference>
<evidence type="ECO:0000256" key="2">
    <source>
        <dbReference type="ARBA" id="ARBA00022692"/>
    </source>
</evidence>
<protein>
    <submittedName>
        <fullName evidence="6">4-hydroxybenzoate polyprenyltransferase/chlorophyll synthase</fullName>
    </submittedName>
</protein>
<feature type="transmembrane region" description="Helical" evidence="5">
    <location>
        <begin position="255"/>
        <end position="272"/>
    </location>
</feature>
<proteinExistence type="predicted"/>
<feature type="transmembrane region" description="Helical" evidence="5">
    <location>
        <begin position="32"/>
        <end position="52"/>
    </location>
</feature>
<gene>
    <name evidence="6" type="ORF">BCF44_114106</name>
</gene>
<keyword evidence="4 5" id="KW-0472">Membrane</keyword>
<dbReference type="RefSeq" id="WP_170217935.1">
    <property type="nucleotide sequence ID" value="NZ_CP144375.1"/>
</dbReference>
<feature type="transmembrane region" description="Helical" evidence="5">
    <location>
        <begin position="185"/>
        <end position="205"/>
    </location>
</feature>
<comment type="subcellular location">
    <subcellularLocation>
        <location evidence="1">Membrane</location>
        <topology evidence="1">Multi-pass membrane protein</topology>
    </subcellularLocation>
</comment>
<feature type="transmembrane region" description="Helical" evidence="5">
    <location>
        <begin position="152"/>
        <end position="173"/>
    </location>
</feature>
<dbReference type="InterPro" id="IPR000537">
    <property type="entry name" value="UbiA_prenyltransferase"/>
</dbReference>
<evidence type="ECO:0000313" key="6">
    <source>
        <dbReference type="EMBL" id="REH38081.1"/>
    </source>
</evidence>
<keyword evidence="6" id="KW-0808">Transferase</keyword>
<sequence length="304" mass="31839">MFVDPTAHTRTRLPLATAAQTLRDCLLEARPVVQVVFFVRLLAGAALAAPWLHGVRPETLLLGALSWGCAVMYVYLFNGAADIVEDQASHKDRPIARGDLPRVTALRWCRGFAAAAVLTGLLIGPLFTLLVLAMLALGHAYSAPGIAFKRHCLGAAVVAALGGALTFLAGHLLGGGDLTDPDLLLLAAVMSAWMGGVGSVAKDFSDTRGDAAAGRRTLVLLVGERIARAVVAGCALCVSTSFTVAAWAWIPTLRFPALVMLAGSLCVAFLALKGRQGMQGSNPRAPYRAFMVTQYAATLSAMSV</sequence>
<feature type="transmembrane region" description="Helical" evidence="5">
    <location>
        <begin position="59"/>
        <end position="77"/>
    </location>
</feature>
<dbReference type="PANTHER" id="PTHR42723:SF1">
    <property type="entry name" value="CHLOROPHYLL SYNTHASE, CHLOROPLASTIC"/>
    <property type="match status" value="1"/>
</dbReference>
<dbReference type="CDD" id="cd13956">
    <property type="entry name" value="PT_UbiA"/>
    <property type="match status" value="1"/>
</dbReference>
<evidence type="ECO:0000256" key="1">
    <source>
        <dbReference type="ARBA" id="ARBA00004141"/>
    </source>
</evidence>
<evidence type="ECO:0000256" key="3">
    <source>
        <dbReference type="ARBA" id="ARBA00022989"/>
    </source>
</evidence>
<keyword evidence="7" id="KW-1185">Reference proteome</keyword>
<dbReference type="PANTHER" id="PTHR42723">
    <property type="entry name" value="CHLOROPHYLL SYNTHASE"/>
    <property type="match status" value="1"/>
</dbReference>
<name>A0A3E0H4P6_9PSEU</name>